<gene>
    <name evidence="1" type="ORF">CPB83DRAFT_900803</name>
</gene>
<keyword evidence="2" id="KW-1185">Reference proteome</keyword>
<accession>A0A9P6BC86</accession>
<dbReference type="Proteomes" id="UP000807306">
    <property type="component" value="Unassembled WGS sequence"/>
</dbReference>
<comment type="caution">
    <text evidence="1">The sequence shown here is derived from an EMBL/GenBank/DDBJ whole genome shotgun (WGS) entry which is preliminary data.</text>
</comment>
<organism evidence="1 2">
    <name type="scientific">Crepidotus variabilis</name>
    <dbReference type="NCBI Taxonomy" id="179855"/>
    <lineage>
        <taxon>Eukaryota</taxon>
        <taxon>Fungi</taxon>
        <taxon>Dikarya</taxon>
        <taxon>Basidiomycota</taxon>
        <taxon>Agaricomycotina</taxon>
        <taxon>Agaricomycetes</taxon>
        <taxon>Agaricomycetidae</taxon>
        <taxon>Agaricales</taxon>
        <taxon>Agaricineae</taxon>
        <taxon>Crepidotaceae</taxon>
        <taxon>Crepidotus</taxon>
    </lineage>
</organism>
<proteinExistence type="predicted"/>
<name>A0A9P6BC86_9AGAR</name>
<evidence type="ECO:0000313" key="2">
    <source>
        <dbReference type="Proteomes" id="UP000807306"/>
    </source>
</evidence>
<sequence>MAAQLPRDILWRIFQENTDMNSDMIWTWHGVYGHCTSRNESNALLHARYQSQVCHHWPNTILGFPSVWSRILNTRILGQSNDLWRTEVLRRTQKAPLHVLAVVGHADEWAVLFLKNNWHRVDEIELYLEEGLLQDEQKTIRDVLIESSQEIKRLVLHSVTIKIDFSISYGNDPPGTTPIFPGTMQNLGFLHLENVSITFNPIYVHAFAGIGTLFLVRVSFSPAHTTQDLLTSLGQMPLLHSFGLWCDADDEEDEEDCNLVFTENGSLSQINHNLSNLRNLASSPIYWLAHASWPA</sequence>
<protein>
    <submittedName>
        <fullName evidence="1">Uncharacterized protein</fullName>
    </submittedName>
</protein>
<dbReference type="EMBL" id="MU158097">
    <property type="protein sequence ID" value="KAF9521375.1"/>
    <property type="molecule type" value="Genomic_DNA"/>
</dbReference>
<reference evidence="1" key="1">
    <citation type="submission" date="2020-11" db="EMBL/GenBank/DDBJ databases">
        <authorList>
            <consortium name="DOE Joint Genome Institute"/>
            <person name="Ahrendt S."/>
            <person name="Riley R."/>
            <person name="Andreopoulos W."/>
            <person name="Labutti K."/>
            <person name="Pangilinan J."/>
            <person name="Ruiz-Duenas F.J."/>
            <person name="Barrasa J.M."/>
            <person name="Sanchez-Garcia M."/>
            <person name="Camarero S."/>
            <person name="Miyauchi S."/>
            <person name="Serrano A."/>
            <person name="Linde D."/>
            <person name="Babiker R."/>
            <person name="Drula E."/>
            <person name="Ayuso-Fernandez I."/>
            <person name="Pacheco R."/>
            <person name="Padilla G."/>
            <person name="Ferreira P."/>
            <person name="Barriuso J."/>
            <person name="Kellner H."/>
            <person name="Castanera R."/>
            <person name="Alfaro M."/>
            <person name="Ramirez L."/>
            <person name="Pisabarro A.G."/>
            <person name="Kuo A."/>
            <person name="Tritt A."/>
            <person name="Lipzen A."/>
            <person name="He G."/>
            <person name="Yan M."/>
            <person name="Ng V."/>
            <person name="Cullen D."/>
            <person name="Martin F."/>
            <person name="Rosso M.-N."/>
            <person name="Henrissat B."/>
            <person name="Hibbett D."/>
            <person name="Martinez A.T."/>
            <person name="Grigoriev I.V."/>
        </authorList>
    </citation>
    <scope>NUCLEOTIDE SEQUENCE</scope>
    <source>
        <strain evidence="1">CBS 506.95</strain>
    </source>
</reference>
<evidence type="ECO:0000313" key="1">
    <source>
        <dbReference type="EMBL" id="KAF9521375.1"/>
    </source>
</evidence>
<dbReference type="AlphaFoldDB" id="A0A9P6BC86"/>
<dbReference type="OrthoDB" id="2977877at2759"/>